<gene>
    <name evidence="1" type="ORF">BGW38_004985</name>
</gene>
<accession>A0A9P6FQK0</accession>
<reference evidence="1" key="1">
    <citation type="journal article" date="2020" name="Fungal Divers.">
        <title>Resolving the Mortierellaceae phylogeny through synthesis of multi-gene phylogenetics and phylogenomics.</title>
        <authorList>
            <person name="Vandepol N."/>
            <person name="Liber J."/>
            <person name="Desiro A."/>
            <person name="Na H."/>
            <person name="Kennedy M."/>
            <person name="Barry K."/>
            <person name="Grigoriev I.V."/>
            <person name="Miller A.N."/>
            <person name="O'Donnell K."/>
            <person name="Stajich J.E."/>
            <person name="Bonito G."/>
        </authorList>
    </citation>
    <scope>NUCLEOTIDE SEQUENCE</scope>
    <source>
        <strain evidence="1">KOD1015</strain>
    </source>
</reference>
<protein>
    <submittedName>
        <fullName evidence="1">Uncharacterized protein</fullName>
    </submittedName>
</protein>
<comment type="caution">
    <text evidence="1">The sequence shown here is derived from an EMBL/GenBank/DDBJ whole genome shotgun (WGS) entry which is preliminary data.</text>
</comment>
<keyword evidence="2" id="KW-1185">Reference proteome</keyword>
<name>A0A9P6FQK0_9FUNG</name>
<evidence type="ECO:0000313" key="1">
    <source>
        <dbReference type="EMBL" id="KAF9578960.1"/>
    </source>
</evidence>
<evidence type="ECO:0000313" key="2">
    <source>
        <dbReference type="Proteomes" id="UP000780801"/>
    </source>
</evidence>
<feature type="non-terminal residue" evidence="1">
    <location>
        <position position="87"/>
    </location>
</feature>
<feature type="non-terminal residue" evidence="1">
    <location>
        <position position="1"/>
    </location>
</feature>
<dbReference type="EMBL" id="JAABOA010003169">
    <property type="protein sequence ID" value="KAF9578960.1"/>
    <property type="molecule type" value="Genomic_DNA"/>
</dbReference>
<proteinExistence type="predicted"/>
<organism evidence="1 2">
    <name type="scientific">Lunasporangiospora selenospora</name>
    <dbReference type="NCBI Taxonomy" id="979761"/>
    <lineage>
        <taxon>Eukaryota</taxon>
        <taxon>Fungi</taxon>
        <taxon>Fungi incertae sedis</taxon>
        <taxon>Mucoromycota</taxon>
        <taxon>Mortierellomycotina</taxon>
        <taxon>Mortierellomycetes</taxon>
        <taxon>Mortierellales</taxon>
        <taxon>Mortierellaceae</taxon>
        <taxon>Lunasporangiospora</taxon>
    </lineage>
</organism>
<dbReference type="Proteomes" id="UP000780801">
    <property type="component" value="Unassembled WGS sequence"/>
</dbReference>
<dbReference type="AlphaFoldDB" id="A0A9P6FQK0"/>
<sequence length="87" mass="10357">RWFIYYGDTVPGRVHSFMNYFMVHESRQSEPMCRGMVLKATVCRNNDVHQNLRSRSVFKFFKDIRNATTDHVHIKLFYPKGNANTKD</sequence>